<dbReference type="eggNOG" id="ENOG5033XUC">
    <property type="taxonomic scope" value="Bacteria"/>
</dbReference>
<dbReference type="AlphaFoldDB" id="A0A059FD03"/>
<gene>
    <name evidence="1" type="ORF">HJA_08664</name>
</gene>
<dbReference type="EMBL" id="ARYJ01000005">
    <property type="protein sequence ID" value="KCZ88426.1"/>
    <property type="molecule type" value="Genomic_DNA"/>
</dbReference>
<dbReference type="Proteomes" id="UP000024816">
    <property type="component" value="Unassembled WGS sequence"/>
</dbReference>
<reference evidence="1 2" key="1">
    <citation type="journal article" date="2014" name="Antonie Van Leeuwenhoek">
        <title>Hyphomonas beringensis sp. nov. and Hyphomonas chukchiensis sp. nov., isolated from surface seawater of the Bering Sea and Chukchi Sea.</title>
        <authorList>
            <person name="Li C."/>
            <person name="Lai Q."/>
            <person name="Li G."/>
            <person name="Dong C."/>
            <person name="Wang J."/>
            <person name="Liao Y."/>
            <person name="Shao Z."/>
        </authorList>
    </citation>
    <scope>NUCLEOTIDE SEQUENCE [LARGE SCALE GENOMIC DNA]</scope>
    <source>
        <strain evidence="1 2">VP2</strain>
    </source>
</reference>
<proteinExistence type="predicted"/>
<protein>
    <recommendedName>
        <fullName evidence="3">DUF3800 domain-containing protein</fullName>
    </recommendedName>
</protein>
<organism evidence="1 2">
    <name type="scientific">Hyphomonas jannaschiana VP2</name>
    <dbReference type="NCBI Taxonomy" id="1280952"/>
    <lineage>
        <taxon>Bacteria</taxon>
        <taxon>Pseudomonadati</taxon>
        <taxon>Pseudomonadota</taxon>
        <taxon>Alphaproteobacteria</taxon>
        <taxon>Hyphomonadales</taxon>
        <taxon>Hyphomonadaceae</taxon>
        <taxon>Hyphomonas</taxon>
    </lineage>
</organism>
<keyword evidence="2" id="KW-1185">Reference proteome</keyword>
<dbReference type="OrthoDB" id="7888982at2"/>
<comment type="caution">
    <text evidence="1">The sequence shown here is derived from an EMBL/GenBank/DDBJ whole genome shotgun (WGS) entry which is preliminary data.</text>
</comment>
<sequence length="331" mass="37888">MHIFIDESGSFSGIDSETPSVSTLGALVLPSYCLPKLFRKYAKLREHLPKRNNEVKGSLLDESQFAQVIDLLRRNQALFCGSMIDLSNHTPDDIELHRTKGIAALERNLADGHTQELRENLKNLQERMASFSKPLYVQMMVTVDLLHRAMEEMIGFHCQRNPKELAGFHWMVDAKQKSITDWEDWWSNTLIVWLQAMSIRQPKSLNSDGNYQHFERFFIYETPGYLLNTVPPRLDGRPVGVDLQKVFGEHFDFSSDPLPGLELVDIVTNCLRRALIGNLQEAGWLPLRELMINGPDYSVRPVSMKFEDQIDSHSYSEVLHKLIPGARPLSP</sequence>
<evidence type="ECO:0000313" key="1">
    <source>
        <dbReference type="EMBL" id="KCZ88426.1"/>
    </source>
</evidence>
<evidence type="ECO:0008006" key="3">
    <source>
        <dbReference type="Google" id="ProtNLM"/>
    </source>
</evidence>
<accession>A0A059FD03</accession>
<evidence type="ECO:0000313" key="2">
    <source>
        <dbReference type="Proteomes" id="UP000024816"/>
    </source>
</evidence>
<name>A0A059FD03_9PROT</name>
<dbReference type="RefSeq" id="WP_035581083.1">
    <property type="nucleotide sequence ID" value="NZ_ARYJ01000005.1"/>
</dbReference>